<dbReference type="Proteomes" id="UP000238730">
    <property type="component" value="Unassembled WGS sequence"/>
</dbReference>
<gene>
    <name evidence="7" type="ORF">BTO08_05160</name>
</gene>
<dbReference type="Gene3D" id="3.40.640.10">
    <property type="entry name" value="Type I PLP-dependent aspartate aminotransferase-like (Major domain)"/>
    <property type="match status" value="1"/>
</dbReference>
<feature type="domain" description="HTH gntR-type" evidence="6">
    <location>
        <begin position="3"/>
        <end position="71"/>
    </location>
</feature>
<evidence type="ECO:0000256" key="5">
    <source>
        <dbReference type="ARBA" id="ARBA00023163"/>
    </source>
</evidence>
<evidence type="ECO:0000259" key="6">
    <source>
        <dbReference type="PROSITE" id="PS50949"/>
    </source>
</evidence>
<name>A0A2S7VYL1_PHOAN</name>
<dbReference type="SUPFAM" id="SSF46785">
    <property type="entry name" value="Winged helix' DNA-binding domain"/>
    <property type="match status" value="1"/>
</dbReference>
<dbReference type="OrthoDB" id="9804020at2"/>
<proteinExistence type="inferred from homology"/>
<dbReference type="InterPro" id="IPR036388">
    <property type="entry name" value="WH-like_DNA-bd_sf"/>
</dbReference>
<reference evidence="7 8" key="1">
    <citation type="submission" date="2016-12" db="EMBL/GenBank/DDBJ databases">
        <title>Diversity of luminous bacteria.</title>
        <authorList>
            <person name="Yoshizawa S."/>
            <person name="Kogure K."/>
        </authorList>
    </citation>
    <scope>NUCLEOTIDE SEQUENCE [LARGE SCALE GENOMIC DNA]</scope>
    <source>
        <strain evidence="7 8">LC1-200</strain>
    </source>
</reference>
<dbReference type="CDD" id="cd07377">
    <property type="entry name" value="WHTH_GntR"/>
    <property type="match status" value="1"/>
</dbReference>
<sequence>MSVAKYKQIAKTIEARIDNGEYPKGFKLPTHRVLADELNTTPATVAKAYQLLVDKKRVESFVGRGTFVCSPSRLSDVIQPADDETDFNFSILQPCLSQNLSPLRDAMMNAADHLSCHLMGYTEHSGHESHRLAAVTWAKKFGLEGGSVKNTLLTNGAQHGLSLLIHTLTEPGDTIAVEALTYPGIMAIAQAAGRHVVGVKLDEQGMCSDDLQQVITQHKPKLVIVVPSHQNPTGITMSPIRRDAIATVIERNNIWLIEDDIYGFLNPDPIAAISNRIPLHSFHISGLSKALSPALRCGFLKVPESHIAVLQATIRANIWLSSPLNYIAATQLIESGEAFELAENQRETACKRQQLARDILSHDGNETGFQIWWPLPQYWQQERFVMEAKNQGLIVSSGRYFNANGDDPKHIRLSLMAINSEQRLQQGLTLLRDLARSEVSSVIPF</sequence>
<accession>A0A2S7VYL1</accession>
<keyword evidence="4" id="KW-0238">DNA-binding</keyword>
<comment type="caution">
    <text evidence="7">The sequence shown here is derived from an EMBL/GenBank/DDBJ whole genome shotgun (WGS) entry which is preliminary data.</text>
</comment>
<dbReference type="PANTHER" id="PTHR46577:SF1">
    <property type="entry name" value="HTH-TYPE TRANSCRIPTIONAL REGULATORY PROTEIN GABR"/>
    <property type="match status" value="1"/>
</dbReference>
<evidence type="ECO:0000256" key="3">
    <source>
        <dbReference type="ARBA" id="ARBA00023015"/>
    </source>
</evidence>
<organism evidence="7 8">
    <name type="scientific">Photobacterium angustum</name>
    <dbReference type="NCBI Taxonomy" id="661"/>
    <lineage>
        <taxon>Bacteria</taxon>
        <taxon>Pseudomonadati</taxon>
        <taxon>Pseudomonadota</taxon>
        <taxon>Gammaproteobacteria</taxon>
        <taxon>Vibrionales</taxon>
        <taxon>Vibrionaceae</taxon>
        <taxon>Photobacterium</taxon>
    </lineage>
</organism>
<dbReference type="GO" id="GO:0030170">
    <property type="term" value="F:pyridoxal phosphate binding"/>
    <property type="evidence" value="ECO:0007669"/>
    <property type="project" value="InterPro"/>
</dbReference>
<dbReference type="GO" id="GO:0003700">
    <property type="term" value="F:DNA-binding transcription factor activity"/>
    <property type="evidence" value="ECO:0007669"/>
    <property type="project" value="InterPro"/>
</dbReference>
<keyword evidence="5" id="KW-0804">Transcription</keyword>
<dbReference type="InterPro" id="IPR000524">
    <property type="entry name" value="Tscrpt_reg_HTH_GntR"/>
</dbReference>
<comment type="similarity">
    <text evidence="1">In the C-terminal section; belongs to the class-I pyridoxal-phosphate-dependent aminotransferase family.</text>
</comment>
<dbReference type="Gene3D" id="3.90.1150.10">
    <property type="entry name" value="Aspartate Aminotransferase, domain 1"/>
    <property type="match status" value="1"/>
</dbReference>
<dbReference type="Pfam" id="PF00155">
    <property type="entry name" value="Aminotran_1_2"/>
    <property type="match status" value="1"/>
</dbReference>
<dbReference type="Gene3D" id="1.10.10.10">
    <property type="entry name" value="Winged helix-like DNA-binding domain superfamily/Winged helix DNA-binding domain"/>
    <property type="match status" value="1"/>
</dbReference>
<dbReference type="SUPFAM" id="SSF53383">
    <property type="entry name" value="PLP-dependent transferases"/>
    <property type="match status" value="1"/>
</dbReference>
<evidence type="ECO:0000313" key="8">
    <source>
        <dbReference type="Proteomes" id="UP000238730"/>
    </source>
</evidence>
<evidence type="ECO:0000256" key="1">
    <source>
        <dbReference type="ARBA" id="ARBA00005384"/>
    </source>
</evidence>
<dbReference type="InterPro" id="IPR015424">
    <property type="entry name" value="PyrdxlP-dep_Trfase"/>
</dbReference>
<evidence type="ECO:0000256" key="4">
    <source>
        <dbReference type="ARBA" id="ARBA00023125"/>
    </source>
</evidence>
<dbReference type="InterPro" id="IPR004839">
    <property type="entry name" value="Aminotransferase_I/II_large"/>
</dbReference>
<dbReference type="InterPro" id="IPR051446">
    <property type="entry name" value="HTH_trans_reg/aminotransferase"/>
</dbReference>
<dbReference type="PANTHER" id="PTHR46577">
    <property type="entry name" value="HTH-TYPE TRANSCRIPTIONAL REGULATORY PROTEIN GABR"/>
    <property type="match status" value="1"/>
</dbReference>
<protein>
    <submittedName>
        <fullName evidence="7">GntR family transcriptional regulator</fullName>
    </submittedName>
</protein>
<dbReference type="PROSITE" id="PS50949">
    <property type="entry name" value="HTH_GNTR"/>
    <property type="match status" value="1"/>
</dbReference>
<dbReference type="CDD" id="cd00609">
    <property type="entry name" value="AAT_like"/>
    <property type="match status" value="1"/>
</dbReference>
<dbReference type="InterPro" id="IPR036390">
    <property type="entry name" value="WH_DNA-bd_sf"/>
</dbReference>
<dbReference type="EMBL" id="MSCJ01000001">
    <property type="protein sequence ID" value="PQJ66853.1"/>
    <property type="molecule type" value="Genomic_DNA"/>
</dbReference>
<dbReference type="SMART" id="SM00345">
    <property type="entry name" value="HTH_GNTR"/>
    <property type="match status" value="1"/>
</dbReference>
<dbReference type="InterPro" id="IPR015422">
    <property type="entry name" value="PyrdxlP-dep_Trfase_small"/>
</dbReference>
<dbReference type="RefSeq" id="WP_105060169.1">
    <property type="nucleotide sequence ID" value="NZ_MSCJ01000001.1"/>
</dbReference>
<keyword evidence="2" id="KW-0663">Pyridoxal phosphate</keyword>
<dbReference type="GO" id="GO:0003677">
    <property type="term" value="F:DNA binding"/>
    <property type="evidence" value="ECO:0007669"/>
    <property type="project" value="UniProtKB-KW"/>
</dbReference>
<keyword evidence="3" id="KW-0805">Transcription regulation</keyword>
<dbReference type="AlphaFoldDB" id="A0A2S7VYL1"/>
<evidence type="ECO:0000313" key="7">
    <source>
        <dbReference type="EMBL" id="PQJ66853.1"/>
    </source>
</evidence>
<dbReference type="Pfam" id="PF00392">
    <property type="entry name" value="GntR"/>
    <property type="match status" value="1"/>
</dbReference>
<dbReference type="InterPro" id="IPR015421">
    <property type="entry name" value="PyrdxlP-dep_Trfase_major"/>
</dbReference>
<evidence type="ECO:0000256" key="2">
    <source>
        <dbReference type="ARBA" id="ARBA00022898"/>
    </source>
</evidence>